<evidence type="ECO:0000259" key="4">
    <source>
        <dbReference type="PROSITE" id="PS01124"/>
    </source>
</evidence>
<proteinExistence type="predicted"/>
<keyword evidence="6" id="KW-1185">Reference proteome</keyword>
<reference evidence="5 6" key="1">
    <citation type="submission" date="2024-07" db="EMBL/GenBank/DDBJ databases">
        <title>A survey of Mimosa microsymbionts across Brazilian biomes reveals a high diversity of Paraburkholderia nodulating endemic species, but also that Cupriavidus is common as a symbiont of widespread species.</title>
        <authorList>
            <person name="Rouws L."/>
            <person name="Barauna A."/>
            <person name="Beukes C."/>
            <person name="Rouws J.R.C."/>
            <person name="De Faria S.M."/>
            <person name="Gross E."/>
            <person name="Bueno Dos Reis Junior F."/>
            <person name="Simon M.F."/>
            <person name="Maluk M."/>
            <person name="Odee D.W."/>
            <person name="Kenicer G."/>
            <person name="Young J.P.W."/>
            <person name="Reis V.M."/>
            <person name="Zilli J."/>
            <person name="James E.K."/>
        </authorList>
    </citation>
    <scope>NUCLEOTIDE SEQUENCE [LARGE SCALE GENOMIC DNA]</scope>
    <source>
        <strain evidence="5 6">BR14375</strain>
    </source>
</reference>
<name>A0ABV3WHJ3_9BURK</name>
<dbReference type="InterPro" id="IPR050204">
    <property type="entry name" value="AraC_XylS_family_regulators"/>
</dbReference>
<protein>
    <submittedName>
        <fullName evidence="5">Helix-turn-helix domain-containing protein</fullName>
    </submittedName>
</protein>
<evidence type="ECO:0000256" key="3">
    <source>
        <dbReference type="ARBA" id="ARBA00023163"/>
    </source>
</evidence>
<keyword evidence="1" id="KW-0805">Transcription regulation</keyword>
<gene>
    <name evidence="5" type="ORF">AB3X84_22205</name>
</gene>
<dbReference type="SMART" id="SM00342">
    <property type="entry name" value="HTH_ARAC"/>
    <property type="match status" value="1"/>
</dbReference>
<dbReference type="InterPro" id="IPR018060">
    <property type="entry name" value="HTH_AraC"/>
</dbReference>
<dbReference type="SUPFAM" id="SSF46689">
    <property type="entry name" value="Homeodomain-like"/>
    <property type="match status" value="1"/>
</dbReference>
<organism evidence="5 6">
    <name type="scientific">Paraburkholderia phenoliruptrix</name>
    <dbReference type="NCBI Taxonomy" id="252970"/>
    <lineage>
        <taxon>Bacteria</taxon>
        <taxon>Pseudomonadati</taxon>
        <taxon>Pseudomonadota</taxon>
        <taxon>Betaproteobacteria</taxon>
        <taxon>Burkholderiales</taxon>
        <taxon>Burkholderiaceae</taxon>
        <taxon>Paraburkholderia</taxon>
    </lineage>
</organism>
<dbReference type="Gene3D" id="1.10.10.60">
    <property type="entry name" value="Homeodomain-like"/>
    <property type="match status" value="1"/>
</dbReference>
<dbReference type="EMBL" id="JBFPKE010000009">
    <property type="protein sequence ID" value="MEX3752712.1"/>
    <property type="molecule type" value="Genomic_DNA"/>
</dbReference>
<dbReference type="InterPro" id="IPR009057">
    <property type="entry name" value="Homeodomain-like_sf"/>
</dbReference>
<dbReference type="RefSeq" id="WP_368608424.1">
    <property type="nucleotide sequence ID" value="NZ_JBFPKB010000008.1"/>
</dbReference>
<feature type="domain" description="HTH araC/xylS-type" evidence="4">
    <location>
        <begin position="219"/>
        <end position="320"/>
    </location>
</feature>
<dbReference type="PRINTS" id="PR00032">
    <property type="entry name" value="HTHARAC"/>
</dbReference>
<dbReference type="Pfam" id="PF12833">
    <property type="entry name" value="HTH_18"/>
    <property type="match status" value="1"/>
</dbReference>
<keyword evidence="3" id="KW-0804">Transcription</keyword>
<accession>A0ABV3WHJ3</accession>
<dbReference type="InterPro" id="IPR020449">
    <property type="entry name" value="Tscrpt_reg_AraC-type_HTH"/>
</dbReference>
<keyword evidence="2" id="KW-0238">DNA-binding</keyword>
<evidence type="ECO:0000256" key="1">
    <source>
        <dbReference type="ARBA" id="ARBA00023015"/>
    </source>
</evidence>
<evidence type="ECO:0000313" key="5">
    <source>
        <dbReference type="EMBL" id="MEX3752712.1"/>
    </source>
</evidence>
<comment type="caution">
    <text evidence="5">The sequence shown here is derived from an EMBL/GenBank/DDBJ whole genome shotgun (WGS) entry which is preliminary data.</text>
</comment>
<dbReference type="Pfam" id="PF14525">
    <property type="entry name" value="AraC_binding_2"/>
    <property type="match status" value="1"/>
</dbReference>
<dbReference type="PANTHER" id="PTHR46796">
    <property type="entry name" value="HTH-TYPE TRANSCRIPTIONAL ACTIVATOR RHAS-RELATED"/>
    <property type="match status" value="1"/>
</dbReference>
<dbReference type="PROSITE" id="PS01124">
    <property type="entry name" value="HTH_ARAC_FAMILY_2"/>
    <property type="match status" value="1"/>
</dbReference>
<dbReference type="Proteomes" id="UP001558535">
    <property type="component" value="Unassembled WGS sequence"/>
</dbReference>
<dbReference type="InterPro" id="IPR035418">
    <property type="entry name" value="AraC-bd_2"/>
</dbReference>
<evidence type="ECO:0000256" key="2">
    <source>
        <dbReference type="ARBA" id="ARBA00023125"/>
    </source>
</evidence>
<dbReference type="PANTHER" id="PTHR46796:SF6">
    <property type="entry name" value="ARAC SUBFAMILY"/>
    <property type="match status" value="1"/>
</dbReference>
<evidence type="ECO:0000313" key="6">
    <source>
        <dbReference type="Proteomes" id="UP001558535"/>
    </source>
</evidence>
<sequence length="326" mass="35765">MTNSAGFSCTRGSTAGVPASERMEYWEALCAATLVGLRCSSLSPSGLEVEKTGIALPDLGIADISGRDHLIERSPAMVRQWPKESLFACQIVSGRAYFIQRDRCLLADAGDVVVYDTRVPYVFGFLTPMRQLLIDLPVTTFDDRIDAELAALPLRIVPTPGVGAMLGSTLRASVERFMKDPGEHDPARFTEHMRMLVSELINTELKGVSVSRTSLSYLLTARQYIAAHLREPDLGPQAIADAVGLSLRHLSRLFSADGESITQYIWSERLSHAYRELTDARLRKTSVGEIAFRWGFSSQAHFSRAIRERYGASPVSLRGAADAAGL</sequence>